<keyword evidence="3 5" id="KW-1133">Transmembrane helix</keyword>
<evidence type="ECO:0000256" key="2">
    <source>
        <dbReference type="ARBA" id="ARBA00022692"/>
    </source>
</evidence>
<dbReference type="Proteomes" id="UP000070444">
    <property type="component" value="Unassembled WGS sequence"/>
</dbReference>
<evidence type="ECO:0000256" key="4">
    <source>
        <dbReference type="ARBA" id="ARBA00023136"/>
    </source>
</evidence>
<dbReference type="GO" id="GO:0005385">
    <property type="term" value="F:zinc ion transmembrane transporter activity"/>
    <property type="evidence" value="ECO:0007669"/>
    <property type="project" value="TreeGrafter"/>
</dbReference>
<accession>A0A137PF28</accession>
<protein>
    <recommendedName>
        <fullName evidence="8">Zinc/iron permease</fullName>
    </recommendedName>
</protein>
<feature type="transmembrane region" description="Helical" evidence="5">
    <location>
        <begin position="112"/>
        <end position="133"/>
    </location>
</feature>
<name>A0A137PF28_CONC2</name>
<dbReference type="PANTHER" id="PTHR11040">
    <property type="entry name" value="ZINC/IRON TRANSPORTER"/>
    <property type="match status" value="1"/>
</dbReference>
<feature type="transmembrane region" description="Helical" evidence="5">
    <location>
        <begin position="145"/>
        <end position="166"/>
    </location>
</feature>
<evidence type="ECO:0008006" key="8">
    <source>
        <dbReference type="Google" id="ProtNLM"/>
    </source>
</evidence>
<dbReference type="PANTHER" id="PTHR11040:SF205">
    <property type="entry name" value="ZINC TRANSPORTER ZUPT"/>
    <property type="match status" value="1"/>
</dbReference>
<sequence length="196" mass="21702">MIYKRFTGGSHHGHGHGHNHGDLQLGLEGTNTNTLDEKGIGENTESFKKITRHMGLALFIHNIPEGIVIFIAVFESYKLGLVFGIAMTLHKIPEGIMLGAPAYYAHGLKWKACLIVFICTWVPQMIGGLLGWASTSWDYDSLLTGILFLLATAILTQTLLVSLLPLSTKYDPEDRYSTNYKLLGIIIYVLLSNILD</sequence>
<proteinExistence type="predicted"/>
<evidence type="ECO:0000256" key="1">
    <source>
        <dbReference type="ARBA" id="ARBA00004141"/>
    </source>
</evidence>
<dbReference type="AlphaFoldDB" id="A0A137PF28"/>
<dbReference type="EMBL" id="KQ964434">
    <property type="protein sequence ID" value="KXN73609.1"/>
    <property type="molecule type" value="Genomic_DNA"/>
</dbReference>
<comment type="subcellular location">
    <subcellularLocation>
        <location evidence="1">Membrane</location>
        <topology evidence="1">Multi-pass membrane protein</topology>
    </subcellularLocation>
</comment>
<evidence type="ECO:0000313" key="6">
    <source>
        <dbReference type="EMBL" id="KXN73609.1"/>
    </source>
</evidence>
<evidence type="ECO:0000256" key="3">
    <source>
        <dbReference type="ARBA" id="ARBA00022989"/>
    </source>
</evidence>
<dbReference type="OrthoDB" id="262547at2759"/>
<evidence type="ECO:0000256" key="5">
    <source>
        <dbReference type="SAM" id="Phobius"/>
    </source>
</evidence>
<keyword evidence="7" id="KW-1185">Reference proteome</keyword>
<keyword evidence="4 5" id="KW-0472">Membrane</keyword>
<dbReference type="GO" id="GO:0016020">
    <property type="term" value="C:membrane"/>
    <property type="evidence" value="ECO:0007669"/>
    <property type="project" value="UniProtKB-SubCell"/>
</dbReference>
<feature type="transmembrane region" description="Helical" evidence="5">
    <location>
        <begin position="178"/>
        <end position="195"/>
    </location>
</feature>
<dbReference type="InterPro" id="IPR003689">
    <property type="entry name" value="ZIP"/>
</dbReference>
<dbReference type="Pfam" id="PF02535">
    <property type="entry name" value="Zip"/>
    <property type="match status" value="1"/>
</dbReference>
<gene>
    <name evidence="6" type="ORF">CONCODRAFT_3425</name>
</gene>
<reference evidence="6 7" key="1">
    <citation type="journal article" date="2015" name="Genome Biol. Evol.">
        <title>Phylogenomic analyses indicate that early fungi evolved digesting cell walls of algal ancestors of land plants.</title>
        <authorList>
            <person name="Chang Y."/>
            <person name="Wang S."/>
            <person name="Sekimoto S."/>
            <person name="Aerts A.L."/>
            <person name="Choi C."/>
            <person name="Clum A."/>
            <person name="LaButti K.M."/>
            <person name="Lindquist E.A."/>
            <person name="Yee Ngan C."/>
            <person name="Ohm R.A."/>
            <person name="Salamov A.A."/>
            <person name="Grigoriev I.V."/>
            <person name="Spatafora J.W."/>
            <person name="Berbee M.L."/>
        </authorList>
    </citation>
    <scope>NUCLEOTIDE SEQUENCE [LARGE SCALE GENOMIC DNA]</scope>
    <source>
        <strain evidence="6 7">NRRL 28638</strain>
    </source>
</reference>
<organism evidence="6 7">
    <name type="scientific">Conidiobolus coronatus (strain ATCC 28846 / CBS 209.66 / NRRL 28638)</name>
    <name type="common">Delacroixia coronata</name>
    <dbReference type="NCBI Taxonomy" id="796925"/>
    <lineage>
        <taxon>Eukaryota</taxon>
        <taxon>Fungi</taxon>
        <taxon>Fungi incertae sedis</taxon>
        <taxon>Zoopagomycota</taxon>
        <taxon>Entomophthoromycotina</taxon>
        <taxon>Entomophthoromycetes</taxon>
        <taxon>Entomophthorales</taxon>
        <taxon>Ancylistaceae</taxon>
        <taxon>Conidiobolus</taxon>
    </lineage>
</organism>
<keyword evidence="2 5" id="KW-0812">Transmembrane</keyword>
<evidence type="ECO:0000313" key="7">
    <source>
        <dbReference type="Proteomes" id="UP000070444"/>
    </source>
</evidence>